<evidence type="ECO:0000259" key="6">
    <source>
        <dbReference type="PROSITE" id="PS50983"/>
    </source>
</evidence>
<evidence type="ECO:0000256" key="4">
    <source>
        <dbReference type="ARBA" id="ARBA00022729"/>
    </source>
</evidence>
<dbReference type="Proteomes" id="UP000275395">
    <property type="component" value="Unassembled WGS sequence"/>
</dbReference>
<feature type="domain" description="Fe/B12 periplasmic-binding" evidence="6">
    <location>
        <begin position="62"/>
        <end position="333"/>
    </location>
</feature>
<evidence type="ECO:0000313" key="8">
    <source>
        <dbReference type="Proteomes" id="UP000275395"/>
    </source>
</evidence>
<comment type="subcellular location">
    <subcellularLocation>
        <location evidence="1">Cell envelope</location>
    </subcellularLocation>
</comment>
<evidence type="ECO:0000256" key="5">
    <source>
        <dbReference type="SAM" id="SignalP"/>
    </source>
</evidence>
<dbReference type="SUPFAM" id="SSF53807">
    <property type="entry name" value="Helical backbone' metal receptor"/>
    <property type="match status" value="1"/>
</dbReference>
<reference evidence="7 8" key="1">
    <citation type="submission" date="2018-10" db="EMBL/GenBank/DDBJ databases">
        <authorList>
            <person name="Li J."/>
        </authorList>
    </citation>
    <scope>NUCLEOTIDE SEQUENCE [LARGE SCALE GENOMIC DNA]</scope>
    <source>
        <strain evidence="7 8">JCM 30549</strain>
    </source>
</reference>
<dbReference type="RefSeq" id="WP_121657610.1">
    <property type="nucleotide sequence ID" value="NZ_RCUW01000007.1"/>
</dbReference>
<gene>
    <name evidence="7" type="ORF">D9V30_09405</name>
</gene>
<organism evidence="7 8">
    <name type="scientific">Mycetocola reblochoni</name>
    <dbReference type="NCBI Taxonomy" id="331618"/>
    <lineage>
        <taxon>Bacteria</taxon>
        <taxon>Bacillati</taxon>
        <taxon>Actinomycetota</taxon>
        <taxon>Actinomycetes</taxon>
        <taxon>Micrococcales</taxon>
        <taxon>Microbacteriaceae</taxon>
        <taxon>Mycetocola</taxon>
    </lineage>
</organism>
<keyword evidence="3" id="KW-0813">Transport</keyword>
<evidence type="ECO:0000256" key="1">
    <source>
        <dbReference type="ARBA" id="ARBA00004196"/>
    </source>
</evidence>
<keyword evidence="4 5" id="KW-0732">Signal</keyword>
<accession>A0A3L6ZLM2</accession>
<feature type="signal peptide" evidence="5">
    <location>
        <begin position="1"/>
        <end position="24"/>
    </location>
</feature>
<dbReference type="PANTHER" id="PTHR30532:SF24">
    <property type="entry name" value="FERRIC ENTEROBACTIN-BINDING PERIPLASMIC PROTEIN FEPB"/>
    <property type="match status" value="1"/>
</dbReference>
<dbReference type="PROSITE" id="PS51257">
    <property type="entry name" value="PROKAR_LIPOPROTEIN"/>
    <property type="match status" value="1"/>
</dbReference>
<name>A0A3L6ZLM2_9MICO</name>
<evidence type="ECO:0000256" key="3">
    <source>
        <dbReference type="ARBA" id="ARBA00022448"/>
    </source>
</evidence>
<dbReference type="PANTHER" id="PTHR30532">
    <property type="entry name" value="IRON III DICITRATE-BINDING PERIPLASMIC PROTEIN"/>
    <property type="match status" value="1"/>
</dbReference>
<evidence type="ECO:0000313" key="7">
    <source>
        <dbReference type="EMBL" id="RLP68767.1"/>
    </source>
</evidence>
<comment type="similarity">
    <text evidence="2">Belongs to the bacterial solute-binding protein 8 family.</text>
</comment>
<protein>
    <submittedName>
        <fullName evidence="7">ABC transporter substrate-binding protein</fullName>
    </submittedName>
</protein>
<dbReference type="EMBL" id="RCUW01000007">
    <property type="protein sequence ID" value="RLP68767.1"/>
    <property type="molecule type" value="Genomic_DNA"/>
</dbReference>
<dbReference type="Gene3D" id="3.40.50.1980">
    <property type="entry name" value="Nitrogenase molybdenum iron protein domain"/>
    <property type="match status" value="2"/>
</dbReference>
<dbReference type="InterPro" id="IPR002491">
    <property type="entry name" value="ABC_transptr_periplasmic_BD"/>
</dbReference>
<feature type="chain" id="PRO_5038421982" evidence="5">
    <location>
        <begin position="25"/>
        <end position="339"/>
    </location>
</feature>
<dbReference type="AlphaFoldDB" id="A0A3L6ZLM2"/>
<proteinExistence type="inferred from homology"/>
<comment type="caution">
    <text evidence="7">The sequence shown here is derived from an EMBL/GenBank/DDBJ whole genome shotgun (WGS) entry which is preliminary data.</text>
</comment>
<sequence>MTRSVLRRLTAAAAALVVSTSLLAGCGASADTPSSSTGTAAGYPMTLTSPYGETTLEAKPERVAVVSSVDLDIALALGVVPVISPQYGDAELDPWETEALEELGETTLKTYDSTDGVDYEAIAVAEPDVILATSGWTLDADYEQLSKIAPIVSYTGEDGLSAMTWEQRTESAAAALGRSDQAKDVIDGIAADFATTAAANPELAGTTFTYAVIHPEQITYISYEGSDVTFFTKLGLTLPERASDFGATSAAVSRENLDLLDADILLMGYPFGDEGLLTRSDLEKDALFRQIPAVAAGRYAVIDDAFASPLAYPTPLTEPWLLERLVPVLVDAVAGNGEK</sequence>
<evidence type="ECO:0000256" key="2">
    <source>
        <dbReference type="ARBA" id="ARBA00008814"/>
    </source>
</evidence>
<dbReference type="GO" id="GO:1901678">
    <property type="term" value="P:iron coordination entity transport"/>
    <property type="evidence" value="ECO:0007669"/>
    <property type="project" value="UniProtKB-ARBA"/>
</dbReference>
<dbReference type="Pfam" id="PF01497">
    <property type="entry name" value="Peripla_BP_2"/>
    <property type="match status" value="1"/>
</dbReference>
<dbReference type="GO" id="GO:0030288">
    <property type="term" value="C:outer membrane-bounded periplasmic space"/>
    <property type="evidence" value="ECO:0007669"/>
    <property type="project" value="TreeGrafter"/>
</dbReference>
<dbReference type="PROSITE" id="PS50983">
    <property type="entry name" value="FE_B12_PBP"/>
    <property type="match status" value="1"/>
</dbReference>
<dbReference type="InterPro" id="IPR051313">
    <property type="entry name" value="Bact_iron-sidero_bind"/>
</dbReference>